<reference evidence="1 2" key="1">
    <citation type="submission" date="2024-11" db="EMBL/GenBank/DDBJ databases">
        <title>Chromosome-level genome assembly of the freshwater bivalve Anodonta woodiana.</title>
        <authorList>
            <person name="Chen X."/>
        </authorList>
    </citation>
    <scope>NUCLEOTIDE SEQUENCE [LARGE SCALE GENOMIC DNA]</scope>
    <source>
        <strain evidence="1">MN2024</strain>
        <tissue evidence="1">Gills</tissue>
    </source>
</reference>
<dbReference type="Proteomes" id="UP001634394">
    <property type="component" value="Unassembled WGS sequence"/>
</dbReference>
<accession>A0ABD3W011</accession>
<evidence type="ECO:0000313" key="2">
    <source>
        <dbReference type="Proteomes" id="UP001634394"/>
    </source>
</evidence>
<gene>
    <name evidence="1" type="ORF">ACJMK2_044419</name>
</gene>
<evidence type="ECO:0000313" key="1">
    <source>
        <dbReference type="EMBL" id="KAL3867197.1"/>
    </source>
</evidence>
<proteinExistence type="predicted"/>
<name>A0ABD3W011_SINWO</name>
<dbReference type="EMBL" id="JBJQND010000009">
    <property type="protein sequence ID" value="KAL3867197.1"/>
    <property type="molecule type" value="Genomic_DNA"/>
</dbReference>
<comment type="caution">
    <text evidence="1">The sequence shown here is derived from an EMBL/GenBank/DDBJ whole genome shotgun (WGS) entry which is preliminary data.</text>
</comment>
<keyword evidence="2" id="KW-1185">Reference proteome</keyword>
<protein>
    <submittedName>
        <fullName evidence="1">Uncharacterized protein</fullName>
    </submittedName>
</protein>
<organism evidence="1 2">
    <name type="scientific">Sinanodonta woodiana</name>
    <name type="common">Chinese pond mussel</name>
    <name type="synonym">Anodonta woodiana</name>
    <dbReference type="NCBI Taxonomy" id="1069815"/>
    <lineage>
        <taxon>Eukaryota</taxon>
        <taxon>Metazoa</taxon>
        <taxon>Spiralia</taxon>
        <taxon>Lophotrochozoa</taxon>
        <taxon>Mollusca</taxon>
        <taxon>Bivalvia</taxon>
        <taxon>Autobranchia</taxon>
        <taxon>Heteroconchia</taxon>
        <taxon>Palaeoheterodonta</taxon>
        <taxon>Unionida</taxon>
        <taxon>Unionoidea</taxon>
        <taxon>Unionidae</taxon>
        <taxon>Unioninae</taxon>
        <taxon>Sinanodonta</taxon>
    </lineage>
</organism>
<sequence length="85" mass="9656">MTRRLSLNSNLSDVIARNGLDSVAALLDGDRRAPSNNYRSATRSRMVGSTSAEDEVRSLFRLNIHARFATEFYLSIRNYCLKILF</sequence>
<dbReference type="AlphaFoldDB" id="A0ABD3W011"/>